<accession>A0A0E9TSW3</accession>
<reference evidence="1" key="2">
    <citation type="journal article" date="2015" name="Fish Shellfish Immunol.">
        <title>Early steps in the European eel (Anguilla anguilla)-Vibrio vulnificus interaction in the gills: Role of the RtxA13 toxin.</title>
        <authorList>
            <person name="Callol A."/>
            <person name="Pajuelo D."/>
            <person name="Ebbesson L."/>
            <person name="Teles M."/>
            <person name="MacKenzie S."/>
            <person name="Amaro C."/>
        </authorList>
    </citation>
    <scope>NUCLEOTIDE SEQUENCE</scope>
</reference>
<evidence type="ECO:0000313" key="1">
    <source>
        <dbReference type="EMBL" id="JAH56656.1"/>
    </source>
</evidence>
<sequence length="11" mass="1418">MSDFSFFFLNY</sequence>
<organism evidence="1">
    <name type="scientific">Anguilla anguilla</name>
    <name type="common">European freshwater eel</name>
    <name type="synonym">Muraena anguilla</name>
    <dbReference type="NCBI Taxonomy" id="7936"/>
    <lineage>
        <taxon>Eukaryota</taxon>
        <taxon>Metazoa</taxon>
        <taxon>Chordata</taxon>
        <taxon>Craniata</taxon>
        <taxon>Vertebrata</taxon>
        <taxon>Euteleostomi</taxon>
        <taxon>Actinopterygii</taxon>
        <taxon>Neopterygii</taxon>
        <taxon>Teleostei</taxon>
        <taxon>Anguilliformes</taxon>
        <taxon>Anguillidae</taxon>
        <taxon>Anguilla</taxon>
    </lineage>
</organism>
<name>A0A0E9TSW3_ANGAN</name>
<protein>
    <submittedName>
        <fullName evidence="1">Uncharacterized protein</fullName>
    </submittedName>
</protein>
<reference evidence="1" key="1">
    <citation type="submission" date="2014-11" db="EMBL/GenBank/DDBJ databases">
        <authorList>
            <person name="Amaro Gonzalez C."/>
        </authorList>
    </citation>
    <scope>NUCLEOTIDE SEQUENCE</scope>
</reference>
<dbReference type="EMBL" id="GBXM01051921">
    <property type="protein sequence ID" value="JAH56656.1"/>
    <property type="molecule type" value="Transcribed_RNA"/>
</dbReference>
<proteinExistence type="predicted"/>